<feature type="transmembrane region" description="Helical" evidence="9">
    <location>
        <begin position="851"/>
        <end position="871"/>
    </location>
</feature>
<evidence type="ECO:0000256" key="10">
    <source>
        <dbReference type="SAM" id="SignalP"/>
    </source>
</evidence>
<protein>
    <recommendedName>
        <fullName evidence="11">O-antigen ligase-related domain-containing protein</fullName>
    </recommendedName>
</protein>
<evidence type="ECO:0000256" key="6">
    <source>
        <dbReference type="ARBA" id="ARBA00022989"/>
    </source>
</evidence>
<feature type="transmembrane region" description="Helical" evidence="9">
    <location>
        <begin position="110"/>
        <end position="133"/>
    </location>
</feature>
<gene>
    <name evidence="12" type="ORF">HF526_22650</name>
</gene>
<evidence type="ECO:0000256" key="5">
    <source>
        <dbReference type="ARBA" id="ARBA00022984"/>
    </source>
</evidence>
<feature type="transmembrane region" description="Helical" evidence="9">
    <location>
        <begin position="156"/>
        <end position="176"/>
    </location>
</feature>
<accession>A0ABX1SEV7</accession>
<dbReference type="Pfam" id="PF04932">
    <property type="entry name" value="Wzy_C"/>
    <property type="match status" value="1"/>
</dbReference>
<feature type="transmembrane region" description="Helical" evidence="9">
    <location>
        <begin position="503"/>
        <end position="521"/>
    </location>
</feature>
<keyword evidence="7 9" id="KW-0472">Membrane</keyword>
<organism evidence="12 13">
    <name type="scientific">Pseudonocardia acidicola</name>
    <dbReference type="NCBI Taxonomy" id="2724939"/>
    <lineage>
        <taxon>Bacteria</taxon>
        <taxon>Bacillati</taxon>
        <taxon>Actinomycetota</taxon>
        <taxon>Actinomycetes</taxon>
        <taxon>Pseudonocardiales</taxon>
        <taxon>Pseudonocardiaceae</taxon>
        <taxon>Pseudonocardia</taxon>
    </lineage>
</organism>
<keyword evidence="3 9" id="KW-0812">Transmembrane</keyword>
<proteinExistence type="predicted"/>
<dbReference type="Pfam" id="PF03023">
    <property type="entry name" value="MurJ"/>
    <property type="match status" value="1"/>
</dbReference>
<keyword evidence="5" id="KW-0573">Peptidoglycan synthesis</keyword>
<dbReference type="PRINTS" id="PR01806">
    <property type="entry name" value="VIRFACTRMVIN"/>
</dbReference>
<feature type="domain" description="O-antigen ligase-related" evidence="11">
    <location>
        <begin position="188"/>
        <end position="347"/>
    </location>
</feature>
<evidence type="ECO:0000256" key="9">
    <source>
        <dbReference type="SAM" id="Phobius"/>
    </source>
</evidence>
<feature type="transmembrane region" description="Helical" evidence="9">
    <location>
        <begin position="206"/>
        <end position="224"/>
    </location>
</feature>
<evidence type="ECO:0000256" key="3">
    <source>
        <dbReference type="ARBA" id="ARBA00022692"/>
    </source>
</evidence>
<dbReference type="EMBL" id="JAAXLA010000048">
    <property type="protein sequence ID" value="NMI00089.1"/>
    <property type="molecule type" value="Genomic_DNA"/>
</dbReference>
<keyword evidence="13" id="KW-1185">Reference proteome</keyword>
<dbReference type="InterPro" id="IPR004268">
    <property type="entry name" value="MurJ"/>
</dbReference>
<reference evidence="12 13" key="1">
    <citation type="submission" date="2020-04" db="EMBL/GenBank/DDBJ databases">
        <authorList>
            <person name="Klaysubun C."/>
            <person name="Duangmal K."/>
            <person name="Lipun K."/>
        </authorList>
    </citation>
    <scope>NUCLEOTIDE SEQUENCE [LARGE SCALE GENOMIC DNA]</scope>
    <source>
        <strain evidence="12 13">K10HN5</strain>
    </source>
</reference>
<name>A0ABX1SEV7_9PSEU</name>
<evidence type="ECO:0000313" key="12">
    <source>
        <dbReference type="EMBL" id="NMI00089.1"/>
    </source>
</evidence>
<keyword evidence="6 9" id="KW-1133">Transmembrane helix</keyword>
<comment type="caution">
    <text evidence="12">The sequence shown here is derived from an EMBL/GenBank/DDBJ whole genome shotgun (WGS) entry which is preliminary data.</text>
</comment>
<feature type="transmembrane region" description="Helical" evidence="9">
    <location>
        <begin position="330"/>
        <end position="357"/>
    </location>
</feature>
<dbReference type="Proteomes" id="UP000820669">
    <property type="component" value="Unassembled WGS sequence"/>
</dbReference>
<feature type="transmembrane region" description="Helical" evidence="9">
    <location>
        <begin position="231"/>
        <end position="249"/>
    </location>
</feature>
<feature type="region of interest" description="Disordered" evidence="8">
    <location>
        <begin position="942"/>
        <end position="961"/>
    </location>
</feature>
<feature type="transmembrane region" description="Helical" evidence="9">
    <location>
        <begin position="82"/>
        <end position="103"/>
    </location>
</feature>
<keyword evidence="10" id="KW-0732">Signal</keyword>
<feature type="transmembrane region" description="Helical" evidence="9">
    <location>
        <begin position="821"/>
        <end position="845"/>
    </location>
</feature>
<feature type="transmembrane region" description="Helical" evidence="9">
    <location>
        <begin position="712"/>
        <end position="731"/>
    </location>
</feature>
<feature type="signal peptide" evidence="10">
    <location>
        <begin position="1"/>
        <end position="22"/>
    </location>
</feature>
<dbReference type="PANTHER" id="PTHR47019:SF1">
    <property type="entry name" value="LIPID II FLIPPASE MURJ"/>
    <property type="match status" value="1"/>
</dbReference>
<evidence type="ECO:0000256" key="1">
    <source>
        <dbReference type="ARBA" id="ARBA00004651"/>
    </source>
</evidence>
<evidence type="ECO:0000256" key="8">
    <source>
        <dbReference type="SAM" id="MobiDB-lite"/>
    </source>
</evidence>
<dbReference type="InterPro" id="IPR007016">
    <property type="entry name" value="O-antigen_ligase-rel_domated"/>
</dbReference>
<feature type="transmembrane region" description="Helical" evidence="9">
    <location>
        <begin position="58"/>
        <end position="76"/>
    </location>
</feature>
<dbReference type="InterPro" id="IPR051050">
    <property type="entry name" value="Lipid_II_flippase_MurJ/MviN"/>
</dbReference>
<evidence type="ECO:0000259" key="11">
    <source>
        <dbReference type="Pfam" id="PF04932"/>
    </source>
</evidence>
<feature type="transmembrane region" description="Helical" evidence="9">
    <location>
        <begin position="751"/>
        <end position="774"/>
    </location>
</feature>
<evidence type="ECO:0000256" key="2">
    <source>
        <dbReference type="ARBA" id="ARBA00022475"/>
    </source>
</evidence>
<sequence length="961" mass="98870">MRPSVFAALTIALVCLPQGASGDPTSVTVTPADVSSLLLVAAAILRLLRGRLALPRRAVVLFGAVTVALAIASVHADDLSHGLVGFIRYSQVFVFVPLAMVIALRDRRDLALLGCTMIASGVFEGAVGVWQYATGSGATYAGTTVRAVGTFAATDVMGMSVVVSYALVVAVAGAVALGGRRRVALGAVAVFLLVPLIFSLSRGSWIAVVCAVVVVLALAGWRVLLITAVGAAAIGVLLVGGLGIGSATIGDRIASIGSSTAAPDSSVSDRYDLWATAEGIWRDHPVTGVGIKGFPQYRDAYSPIELSSGSDTYKAGGTYYREPLLSPHNFYLLVLSEQGIIGAVALFGWLLAMLVLALRRVRFPATAPWRWAGLTAVALIVWHLVDYAYSDIGGSTTVLTSAALGLVAWWAFPVRERTGPAVRVQSAPSTPVAATGPAPAGARAGATGARRLVRASAVSALLYGLGSLLGVGRDLLLAGLYGANGGTDAFLVAWTVPETAAPLLLDGALALVVVPAVAHALTRRDRPDAVRAVAEAMLPRICAVLAVVSAAIALGAPLLVGVLAPGLTEPALAVQCTRMVAISVLLVGVTGYLSAALRALDVVVTPAAIYVANNVGMILAILLLHRSLGLLSAAIGVVAGSVLMLGVLLPGYLRRVGLPRRIVLQSDVVTFGAFVPIVVYTLVRQAQTFVERFLASDLPPGTITYINYAQKIAQMPMMLALMIALVTFPAFARSADTDEADGARVRMETDLLVIGAVTLAATAFLVVFAEPVVALLFQRGEFTAADSVATADVIRVYVAGLLGQALVSALSRAFSTDRRRWWPVAAMAVGLVATAVIGGLVVGFWGAPGIALANAAGISISAVLLLVPFGGRRPAARASVLLGYARWLVPPTVVAVVAGTGLQHLLSGLPTIVTVLAGGIAIVAIFAAALAAMGRVRSRRVPAAGSAPTPPAAPLTQEVDR</sequence>
<feature type="transmembrane region" description="Helical" evidence="9">
    <location>
        <begin position="630"/>
        <end position="650"/>
    </location>
</feature>
<feature type="transmembrane region" description="Helical" evidence="9">
    <location>
        <begin position="912"/>
        <end position="932"/>
    </location>
</feature>
<feature type="transmembrane region" description="Helical" evidence="9">
    <location>
        <begin position="883"/>
        <end position="906"/>
    </location>
</feature>
<feature type="transmembrane region" description="Helical" evidence="9">
    <location>
        <begin position="579"/>
        <end position="600"/>
    </location>
</feature>
<feature type="chain" id="PRO_5046600431" description="O-antigen ligase-related domain-containing protein" evidence="10">
    <location>
        <begin position="23"/>
        <end position="961"/>
    </location>
</feature>
<evidence type="ECO:0000256" key="4">
    <source>
        <dbReference type="ARBA" id="ARBA00022960"/>
    </source>
</evidence>
<feature type="transmembrane region" description="Helical" evidence="9">
    <location>
        <begin position="542"/>
        <end position="567"/>
    </location>
</feature>
<evidence type="ECO:0000313" key="13">
    <source>
        <dbReference type="Proteomes" id="UP000820669"/>
    </source>
</evidence>
<evidence type="ECO:0000256" key="7">
    <source>
        <dbReference type="ARBA" id="ARBA00023136"/>
    </source>
</evidence>
<feature type="transmembrane region" description="Helical" evidence="9">
    <location>
        <begin position="662"/>
        <end position="683"/>
    </location>
</feature>
<feature type="transmembrane region" description="Helical" evidence="9">
    <location>
        <begin position="607"/>
        <end position="624"/>
    </location>
</feature>
<keyword evidence="4" id="KW-0133">Cell shape</keyword>
<feature type="transmembrane region" description="Helical" evidence="9">
    <location>
        <begin position="183"/>
        <end position="200"/>
    </location>
</feature>
<dbReference type="RefSeq" id="WP_169383566.1">
    <property type="nucleotide sequence ID" value="NZ_JAAXLA010000048.1"/>
</dbReference>
<feature type="transmembrane region" description="Helical" evidence="9">
    <location>
        <begin position="794"/>
        <end position="814"/>
    </location>
</feature>
<feature type="transmembrane region" description="Helical" evidence="9">
    <location>
        <begin position="369"/>
        <end position="389"/>
    </location>
</feature>
<feature type="transmembrane region" description="Helical" evidence="9">
    <location>
        <begin position="460"/>
        <end position="483"/>
    </location>
</feature>
<dbReference type="PANTHER" id="PTHR47019">
    <property type="entry name" value="LIPID II FLIPPASE MURJ"/>
    <property type="match status" value="1"/>
</dbReference>
<keyword evidence="2" id="KW-1003">Cell membrane</keyword>
<comment type="subcellular location">
    <subcellularLocation>
        <location evidence="1">Cell membrane</location>
        <topology evidence="1">Multi-pass membrane protein</topology>
    </subcellularLocation>
</comment>
<feature type="transmembrane region" description="Helical" evidence="9">
    <location>
        <begin position="395"/>
        <end position="412"/>
    </location>
</feature>